<organism evidence="3 4">
    <name type="scientific">Pseudokineococcus lusitanus</name>
    <dbReference type="NCBI Taxonomy" id="763993"/>
    <lineage>
        <taxon>Bacteria</taxon>
        <taxon>Bacillati</taxon>
        <taxon>Actinomycetota</taxon>
        <taxon>Actinomycetes</taxon>
        <taxon>Kineosporiales</taxon>
        <taxon>Kineosporiaceae</taxon>
        <taxon>Pseudokineococcus</taxon>
    </lineage>
</organism>
<dbReference type="Gene3D" id="3.30.350.10">
    <property type="entry name" value="Subtilisin inhibitor-like"/>
    <property type="match status" value="1"/>
</dbReference>
<feature type="compositionally biased region" description="Pro residues" evidence="1">
    <location>
        <begin position="61"/>
        <end position="74"/>
    </location>
</feature>
<sequence>MTSPTPAPRPTADRPRRPSRAALVLPALALAALVGACGQPTTPGAGGGSAAPTSAPATPGTTPPASPTQAPPSPSATGTAGTLPGGFEADVSVAYDDGAGTGTTFDLTCGGEGAVSGTVEDPVAACEALAAGVEALQAPTGDAACTMIFGGSQTAVVSGTVAGEPVSADLSRSDGCEIDRWDALVPLLPAVGGAGS</sequence>
<dbReference type="OrthoDB" id="3427327at2"/>
<name>A0A3N1HQV4_9ACTN</name>
<feature type="region of interest" description="Disordered" evidence="1">
    <location>
        <begin position="1"/>
        <end position="21"/>
    </location>
</feature>
<evidence type="ECO:0008006" key="5">
    <source>
        <dbReference type="Google" id="ProtNLM"/>
    </source>
</evidence>
<dbReference type="EMBL" id="RJKN01000002">
    <property type="protein sequence ID" value="ROP44885.1"/>
    <property type="molecule type" value="Genomic_DNA"/>
</dbReference>
<evidence type="ECO:0000256" key="1">
    <source>
        <dbReference type="SAM" id="MobiDB-lite"/>
    </source>
</evidence>
<dbReference type="InterPro" id="IPR036819">
    <property type="entry name" value="Subtilisin_inhibitor-like_sf"/>
</dbReference>
<evidence type="ECO:0000313" key="4">
    <source>
        <dbReference type="Proteomes" id="UP000276232"/>
    </source>
</evidence>
<dbReference type="Proteomes" id="UP000276232">
    <property type="component" value="Unassembled WGS sequence"/>
</dbReference>
<keyword evidence="4" id="KW-1185">Reference proteome</keyword>
<evidence type="ECO:0000256" key="2">
    <source>
        <dbReference type="SAM" id="SignalP"/>
    </source>
</evidence>
<dbReference type="RefSeq" id="WP_123379104.1">
    <property type="nucleotide sequence ID" value="NZ_RJKN01000002.1"/>
</dbReference>
<comment type="caution">
    <text evidence="3">The sequence shown here is derived from an EMBL/GenBank/DDBJ whole genome shotgun (WGS) entry which is preliminary data.</text>
</comment>
<feature type="compositionally biased region" description="Low complexity" evidence="1">
    <location>
        <begin position="50"/>
        <end position="60"/>
    </location>
</feature>
<dbReference type="AlphaFoldDB" id="A0A3N1HQV4"/>
<evidence type="ECO:0000313" key="3">
    <source>
        <dbReference type="EMBL" id="ROP44885.1"/>
    </source>
</evidence>
<feature type="region of interest" description="Disordered" evidence="1">
    <location>
        <begin position="37"/>
        <end position="85"/>
    </location>
</feature>
<proteinExistence type="predicted"/>
<accession>A0A3N1HQV4</accession>
<keyword evidence="2" id="KW-0732">Signal</keyword>
<dbReference type="InParanoid" id="A0A3N1HQV4"/>
<dbReference type="GO" id="GO:0004867">
    <property type="term" value="F:serine-type endopeptidase inhibitor activity"/>
    <property type="evidence" value="ECO:0007669"/>
    <property type="project" value="InterPro"/>
</dbReference>
<reference evidence="3 4" key="1">
    <citation type="journal article" date="2015" name="Stand. Genomic Sci.">
        <title>Genomic Encyclopedia of Bacterial and Archaeal Type Strains, Phase III: the genomes of soil and plant-associated and newly described type strains.</title>
        <authorList>
            <person name="Whitman W.B."/>
            <person name="Woyke T."/>
            <person name="Klenk H.P."/>
            <person name="Zhou Y."/>
            <person name="Lilburn T.G."/>
            <person name="Beck B.J."/>
            <person name="De Vos P."/>
            <person name="Vandamme P."/>
            <person name="Eisen J.A."/>
            <person name="Garrity G."/>
            <person name="Hugenholtz P."/>
            <person name="Kyrpides N.C."/>
        </authorList>
    </citation>
    <scope>NUCLEOTIDE SEQUENCE [LARGE SCALE GENOMIC DNA]</scope>
    <source>
        <strain evidence="3 4">CECT 7306</strain>
    </source>
</reference>
<protein>
    <recommendedName>
        <fullName evidence="5">Subtilisin inhibitor-like</fullName>
    </recommendedName>
</protein>
<feature type="chain" id="PRO_5039495564" description="Subtilisin inhibitor-like" evidence="2">
    <location>
        <begin position="37"/>
        <end position="196"/>
    </location>
</feature>
<dbReference type="SUPFAM" id="SSF55399">
    <property type="entry name" value="Subtilisin inhibitor"/>
    <property type="match status" value="1"/>
</dbReference>
<feature type="signal peptide" evidence="2">
    <location>
        <begin position="1"/>
        <end position="36"/>
    </location>
</feature>
<gene>
    <name evidence="3" type="ORF">EDC03_1015</name>
</gene>